<dbReference type="GO" id="GO:0016874">
    <property type="term" value="F:ligase activity"/>
    <property type="evidence" value="ECO:0007669"/>
    <property type="project" value="UniProtKB-KW"/>
</dbReference>
<name>A0ABP9SVZ8_9ACTN</name>
<proteinExistence type="predicted"/>
<keyword evidence="2" id="KW-0436">Ligase</keyword>
<dbReference type="InterPro" id="IPR052171">
    <property type="entry name" value="NHEJ_LigD"/>
</dbReference>
<feature type="domain" description="DNA ligase D polymerase" evidence="1">
    <location>
        <begin position="18"/>
        <end position="261"/>
    </location>
</feature>
<dbReference type="CDD" id="cd04861">
    <property type="entry name" value="LigD_Pol_like"/>
    <property type="match status" value="1"/>
</dbReference>
<comment type="caution">
    <text evidence="2">The sequence shown here is derived from an EMBL/GenBank/DDBJ whole genome shotgun (WGS) entry which is preliminary data.</text>
</comment>
<dbReference type="Gene3D" id="3.90.920.10">
    <property type="entry name" value="DNA primase, PRIM domain"/>
    <property type="match status" value="1"/>
</dbReference>
<dbReference type="RefSeq" id="WP_345639188.1">
    <property type="nucleotide sequence ID" value="NZ_BAABJQ010000053.1"/>
</dbReference>
<organism evidence="2 3">
    <name type="scientific">Rugosimonospora acidiphila</name>
    <dbReference type="NCBI Taxonomy" id="556531"/>
    <lineage>
        <taxon>Bacteria</taxon>
        <taxon>Bacillati</taxon>
        <taxon>Actinomycetota</taxon>
        <taxon>Actinomycetes</taxon>
        <taxon>Micromonosporales</taxon>
        <taxon>Micromonosporaceae</taxon>
        <taxon>Rugosimonospora</taxon>
    </lineage>
</organism>
<evidence type="ECO:0000313" key="2">
    <source>
        <dbReference type="EMBL" id="GAA5201749.1"/>
    </source>
</evidence>
<sequence length="292" mass="31756">MTISLSRPDKLLLPGVSKADLADYYDAVAPRMLPHLRGRPLARQRFPDGIDHGGFMEKQLPAGAPDVVHRASVPKVSGGEVTMLVCDNASTLRYLANQAAITLHPWLARARAPRRPDRLILDMDPPAGFAAARAAALAARELFTEVGLEPYVMTTGSRGLHVTAPIAGRDEVNDVLALARELADALAARYPRTLTTAARKANRGRRLYVDALRNGYAQHAVAPYSVRPLPRAPVATPLHWHELDDPRLTARTHTVRTVLDRDDPWADFPRTGPSVAAVRKRLTDLAGPGLVG</sequence>
<evidence type="ECO:0000259" key="1">
    <source>
        <dbReference type="Pfam" id="PF21686"/>
    </source>
</evidence>
<protein>
    <submittedName>
        <fullName evidence="2">Non-homologous end-joining DNA ligase</fullName>
    </submittedName>
</protein>
<dbReference type="PANTHER" id="PTHR42705:SF2">
    <property type="entry name" value="BIFUNCTIONAL NON-HOMOLOGOUS END JOINING PROTEIN LIGD"/>
    <property type="match status" value="1"/>
</dbReference>
<evidence type="ECO:0000313" key="3">
    <source>
        <dbReference type="Proteomes" id="UP001501570"/>
    </source>
</evidence>
<gene>
    <name evidence="2" type="primary">ligD_4</name>
    <name evidence="2" type="ORF">GCM10023322_82370</name>
</gene>
<dbReference type="Proteomes" id="UP001501570">
    <property type="component" value="Unassembled WGS sequence"/>
</dbReference>
<accession>A0ABP9SVZ8</accession>
<dbReference type="EMBL" id="BAABJQ010000053">
    <property type="protein sequence ID" value="GAA5201749.1"/>
    <property type="molecule type" value="Genomic_DNA"/>
</dbReference>
<dbReference type="InterPro" id="IPR014145">
    <property type="entry name" value="LigD_pol_dom"/>
</dbReference>
<reference evidence="3" key="1">
    <citation type="journal article" date="2019" name="Int. J. Syst. Evol. Microbiol.">
        <title>The Global Catalogue of Microorganisms (GCM) 10K type strain sequencing project: providing services to taxonomists for standard genome sequencing and annotation.</title>
        <authorList>
            <consortium name="The Broad Institute Genomics Platform"/>
            <consortium name="The Broad Institute Genome Sequencing Center for Infectious Disease"/>
            <person name="Wu L."/>
            <person name="Ma J."/>
        </authorList>
    </citation>
    <scope>NUCLEOTIDE SEQUENCE [LARGE SCALE GENOMIC DNA]</scope>
    <source>
        <strain evidence="3">JCM 18304</strain>
    </source>
</reference>
<dbReference type="NCBIfam" id="TIGR02778">
    <property type="entry name" value="ligD_pol"/>
    <property type="match status" value="1"/>
</dbReference>
<dbReference type="Pfam" id="PF21686">
    <property type="entry name" value="LigD_Prim-Pol"/>
    <property type="match status" value="1"/>
</dbReference>
<keyword evidence="3" id="KW-1185">Reference proteome</keyword>
<dbReference type="PANTHER" id="PTHR42705">
    <property type="entry name" value="BIFUNCTIONAL NON-HOMOLOGOUS END JOINING PROTEIN LIGD"/>
    <property type="match status" value="1"/>
</dbReference>